<dbReference type="PROSITE" id="PS50126">
    <property type="entry name" value="S1"/>
    <property type="match status" value="1"/>
</dbReference>
<dbReference type="EMBL" id="NGJU01000004">
    <property type="protein sequence ID" value="RST96979.1"/>
    <property type="molecule type" value="Genomic_DNA"/>
</dbReference>
<dbReference type="Proteomes" id="UP000287239">
    <property type="component" value="Unassembled WGS sequence"/>
</dbReference>
<dbReference type="GO" id="GO:0005737">
    <property type="term" value="C:cytoplasm"/>
    <property type="evidence" value="ECO:0007669"/>
    <property type="project" value="UniProtKB-ARBA"/>
</dbReference>
<dbReference type="FunFam" id="2.40.50.140:FF:000051">
    <property type="entry name" value="RNA-binding transcriptional accessory protein"/>
    <property type="match status" value="1"/>
</dbReference>
<dbReference type="AlphaFoldDB" id="A0A429ZTL0"/>
<sequence>MTFKIGMIMAGKVTGIQPYGAFVHLDEETQGLVHISEVKHGFIKNISEVLAVGDAVTVKVIDIDEYSQKISLSMRSLDDQAPVATYKRKKYFTNRRKKIGFESLANQMPDWISESVTELTEK</sequence>
<dbReference type="NCBIfam" id="NF040579">
    <property type="entry name" value="S1_dom_CvfD"/>
    <property type="match status" value="1"/>
</dbReference>
<dbReference type="GO" id="GO:0003729">
    <property type="term" value="F:mRNA binding"/>
    <property type="evidence" value="ECO:0007669"/>
    <property type="project" value="TreeGrafter"/>
</dbReference>
<dbReference type="Gene3D" id="2.40.50.140">
    <property type="entry name" value="Nucleic acid-binding proteins"/>
    <property type="match status" value="1"/>
</dbReference>
<reference evidence="2 3" key="1">
    <citation type="submission" date="2017-05" db="EMBL/GenBank/DDBJ databases">
        <title>Vagococcus spp. assemblies.</title>
        <authorList>
            <person name="Gulvik C.A."/>
        </authorList>
    </citation>
    <scope>NUCLEOTIDE SEQUENCE [LARGE SCALE GENOMIC DNA]</scope>
    <source>
        <strain evidence="2 3">NCFB 2777</strain>
    </source>
</reference>
<dbReference type="InterPro" id="IPR035104">
    <property type="entry name" value="Ribosomal_protein_S1-like"/>
</dbReference>
<dbReference type="GO" id="GO:0006412">
    <property type="term" value="P:translation"/>
    <property type="evidence" value="ECO:0007669"/>
    <property type="project" value="TreeGrafter"/>
</dbReference>
<dbReference type="RefSeq" id="WP_126778579.1">
    <property type="nucleotide sequence ID" value="NZ_CAUQJP010000083.1"/>
</dbReference>
<organism evidence="2 3">
    <name type="scientific">Vagococcus salmoninarum</name>
    <dbReference type="NCBI Taxonomy" id="2739"/>
    <lineage>
        <taxon>Bacteria</taxon>
        <taxon>Bacillati</taxon>
        <taxon>Bacillota</taxon>
        <taxon>Bacilli</taxon>
        <taxon>Lactobacillales</taxon>
        <taxon>Enterococcaceae</taxon>
        <taxon>Vagococcus</taxon>
    </lineage>
</organism>
<evidence type="ECO:0000313" key="3">
    <source>
        <dbReference type="Proteomes" id="UP000287239"/>
    </source>
</evidence>
<dbReference type="OrthoDB" id="9810507at2"/>
<protein>
    <submittedName>
        <fullName evidence="2">RNA-binding protein</fullName>
    </submittedName>
</protein>
<accession>A0A429ZTL0</accession>
<name>A0A429ZTL0_9ENTE</name>
<dbReference type="SUPFAM" id="SSF50249">
    <property type="entry name" value="Nucleic acid-binding proteins"/>
    <property type="match status" value="1"/>
</dbReference>
<comment type="caution">
    <text evidence="2">The sequence shown here is derived from an EMBL/GenBank/DDBJ whole genome shotgun (WGS) entry which is preliminary data.</text>
</comment>
<dbReference type="InterPro" id="IPR003029">
    <property type="entry name" value="S1_domain"/>
</dbReference>
<dbReference type="PANTHER" id="PTHR10724">
    <property type="entry name" value="30S RIBOSOMAL PROTEIN S1"/>
    <property type="match status" value="1"/>
</dbReference>
<keyword evidence="3" id="KW-1185">Reference proteome</keyword>
<dbReference type="InterPro" id="IPR050437">
    <property type="entry name" value="Ribos_protein_bS1-like"/>
</dbReference>
<dbReference type="SMART" id="SM00316">
    <property type="entry name" value="S1"/>
    <property type="match status" value="1"/>
</dbReference>
<feature type="domain" description="S1 motif" evidence="1">
    <location>
        <begin position="6"/>
        <end position="75"/>
    </location>
</feature>
<dbReference type="Pfam" id="PF00575">
    <property type="entry name" value="S1"/>
    <property type="match status" value="1"/>
</dbReference>
<dbReference type="GeneID" id="98567398"/>
<proteinExistence type="predicted"/>
<evidence type="ECO:0000313" key="2">
    <source>
        <dbReference type="EMBL" id="RST96979.1"/>
    </source>
</evidence>
<dbReference type="InterPro" id="IPR012340">
    <property type="entry name" value="NA-bd_OB-fold"/>
</dbReference>
<dbReference type="PRINTS" id="PR00681">
    <property type="entry name" value="RIBOSOMALS1"/>
</dbReference>
<evidence type="ECO:0000259" key="1">
    <source>
        <dbReference type="PROSITE" id="PS50126"/>
    </source>
</evidence>
<dbReference type="GO" id="GO:0003735">
    <property type="term" value="F:structural constituent of ribosome"/>
    <property type="evidence" value="ECO:0007669"/>
    <property type="project" value="TreeGrafter"/>
</dbReference>
<gene>
    <name evidence="2" type="ORF">CBF35_03380</name>
</gene>